<sequence length="53" mass="6015">MKLVEHYIMRGTRRLVLIIVGFLIFIFASYSAQRYLTEAANGTLALDVVLDIV</sequence>
<evidence type="ECO:0000313" key="2">
    <source>
        <dbReference type="EMBL" id="ETJ38958.1"/>
    </source>
</evidence>
<evidence type="ECO:0000256" key="1">
    <source>
        <dbReference type="SAM" id="Phobius"/>
    </source>
</evidence>
<reference evidence="2" key="1">
    <citation type="submission" date="2013-12" db="EMBL/GenBank/DDBJ databases">
        <title>A Varibaculum cambriense genome reconstructed from a premature infant gut community with otherwise low bacterial novelty that shifts toward anaerobic metabolism during the third week of life.</title>
        <authorList>
            <person name="Brown C.T."/>
            <person name="Sharon I."/>
            <person name="Thomas B.C."/>
            <person name="Castelle C.J."/>
            <person name="Morowitz M.J."/>
            <person name="Banfield J.F."/>
        </authorList>
    </citation>
    <scope>NUCLEOTIDE SEQUENCE</scope>
</reference>
<keyword evidence="1" id="KW-1133">Transmembrane helix</keyword>
<protein>
    <submittedName>
        <fullName evidence="2">Permease Ygh-P1, YjgP/YjgQ family</fullName>
    </submittedName>
</protein>
<keyword evidence="1" id="KW-0472">Membrane</keyword>
<comment type="caution">
    <text evidence="2">The sequence shown here is derived from an EMBL/GenBank/DDBJ whole genome shotgun (WGS) entry which is preliminary data.</text>
</comment>
<feature type="transmembrane region" description="Helical" evidence="1">
    <location>
        <begin position="12"/>
        <end position="32"/>
    </location>
</feature>
<dbReference type="EMBL" id="AZMM01007041">
    <property type="protein sequence ID" value="ETJ38958.1"/>
    <property type="molecule type" value="Genomic_DNA"/>
</dbReference>
<proteinExistence type="predicted"/>
<feature type="non-terminal residue" evidence="2">
    <location>
        <position position="53"/>
    </location>
</feature>
<gene>
    <name evidence="2" type="ORF">Q604_UNBC07041G0001</name>
</gene>
<name>W1Y8Q0_9ZZZZ</name>
<organism evidence="2">
    <name type="scientific">human gut metagenome</name>
    <dbReference type="NCBI Taxonomy" id="408170"/>
    <lineage>
        <taxon>unclassified sequences</taxon>
        <taxon>metagenomes</taxon>
        <taxon>organismal metagenomes</taxon>
    </lineage>
</organism>
<accession>W1Y8Q0</accession>
<dbReference type="AlphaFoldDB" id="W1Y8Q0"/>
<keyword evidence="1" id="KW-0812">Transmembrane</keyword>